<comment type="function">
    <text evidence="6">Transcriptional repressor that regulates multiple aspects of plant growth and development.</text>
</comment>
<dbReference type="InterPro" id="IPR038933">
    <property type="entry name" value="Ovate"/>
</dbReference>
<dbReference type="Proteomes" id="UP001222027">
    <property type="component" value="Unassembled WGS sequence"/>
</dbReference>
<evidence type="ECO:0000256" key="2">
    <source>
        <dbReference type="ARBA" id="ARBA00022491"/>
    </source>
</evidence>
<dbReference type="NCBIfam" id="TIGR01568">
    <property type="entry name" value="A_thal_3678"/>
    <property type="match status" value="1"/>
</dbReference>
<evidence type="ECO:0000256" key="1">
    <source>
        <dbReference type="ARBA" id="ARBA00004123"/>
    </source>
</evidence>
<reference evidence="9 10" key="1">
    <citation type="submission" date="2022-12" db="EMBL/GenBank/DDBJ databases">
        <title>Chromosome-scale assembly of the Ensete ventricosum genome.</title>
        <authorList>
            <person name="Dussert Y."/>
            <person name="Stocks J."/>
            <person name="Wendawek A."/>
            <person name="Woldeyes F."/>
            <person name="Nichols R.A."/>
            <person name="Borrell J.S."/>
        </authorList>
    </citation>
    <scope>NUCLEOTIDE SEQUENCE [LARGE SCALE GENOMIC DNA]</scope>
    <source>
        <strain evidence="10">cv. Maze</strain>
        <tissue evidence="9">Seeds</tissue>
    </source>
</reference>
<dbReference type="GO" id="GO:0005634">
    <property type="term" value="C:nucleus"/>
    <property type="evidence" value="ECO:0007669"/>
    <property type="project" value="UniProtKB-SubCell"/>
</dbReference>
<dbReference type="InterPro" id="IPR006458">
    <property type="entry name" value="Ovate_C"/>
</dbReference>
<evidence type="ECO:0000313" key="10">
    <source>
        <dbReference type="Proteomes" id="UP001222027"/>
    </source>
</evidence>
<evidence type="ECO:0000256" key="4">
    <source>
        <dbReference type="ARBA" id="ARBA00023163"/>
    </source>
</evidence>
<evidence type="ECO:0000259" key="8">
    <source>
        <dbReference type="PROSITE" id="PS51754"/>
    </source>
</evidence>
<dbReference type="GO" id="GO:0045892">
    <property type="term" value="P:negative regulation of DNA-templated transcription"/>
    <property type="evidence" value="ECO:0007669"/>
    <property type="project" value="UniProtKB-UniRule"/>
</dbReference>
<evidence type="ECO:0000256" key="5">
    <source>
        <dbReference type="ARBA" id="ARBA00023242"/>
    </source>
</evidence>
<feature type="domain" description="OVATE" evidence="8">
    <location>
        <begin position="122"/>
        <end position="181"/>
    </location>
</feature>
<keyword evidence="2 6" id="KW-0678">Repressor</keyword>
<keyword evidence="5 6" id="KW-0539">Nucleus</keyword>
<protein>
    <recommendedName>
        <fullName evidence="6">Transcription repressor</fullName>
    </recommendedName>
    <alternativeName>
        <fullName evidence="6">Ovate family protein</fullName>
    </alternativeName>
</protein>
<organism evidence="9 10">
    <name type="scientific">Ensete ventricosum</name>
    <name type="common">Abyssinian banana</name>
    <name type="synonym">Musa ensete</name>
    <dbReference type="NCBI Taxonomy" id="4639"/>
    <lineage>
        <taxon>Eukaryota</taxon>
        <taxon>Viridiplantae</taxon>
        <taxon>Streptophyta</taxon>
        <taxon>Embryophyta</taxon>
        <taxon>Tracheophyta</taxon>
        <taxon>Spermatophyta</taxon>
        <taxon>Magnoliopsida</taxon>
        <taxon>Liliopsida</taxon>
        <taxon>Zingiberales</taxon>
        <taxon>Musaceae</taxon>
        <taxon>Ensete</taxon>
    </lineage>
</organism>
<dbReference type="PROSITE" id="PS51754">
    <property type="entry name" value="OVATE"/>
    <property type="match status" value="1"/>
</dbReference>
<keyword evidence="4 6" id="KW-0804">Transcription</keyword>
<comment type="caution">
    <text evidence="9">The sequence shown here is derived from an EMBL/GenBank/DDBJ whole genome shotgun (WGS) entry which is preliminary data.</text>
</comment>
<dbReference type="PANTHER" id="PTHR33057:SF114">
    <property type="entry name" value="TRANSCRIPTION REPRESSOR-RELATED"/>
    <property type="match status" value="1"/>
</dbReference>
<proteinExistence type="predicted"/>
<dbReference type="Pfam" id="PF04844">
    <property type="entry name" value="Ovate"/>
    <property type="match status" value="1"/>
</dbReference>
<gene>
    <name evidence="9" type="ORF">OPV22_025608</name>
</gene>
<sequence length="189" mass="21335">MGHPCTVYPSRVALGKGRRMKVFMGKTKHRHPSATKKSRQSQRCGSGLCCSSCRLSVSSSSSSEGVNTSDDSEQLRSLSNLAHGMVQARLQQMINQWEPPPRRRRHMVGERSSGGCVVLIAMDKRSYDPKGDFKMSIQDVITSKRMEEPRELRSLLNCYMSVNSPEHRQVILEAFHEVCCTLFHCSREC</sequence>
<comment type="subcellular location">
    <subcellularLocation>
        <location evidence="1 6">Nucleus</location>
    </subcellularLocation>
</comment>
<name>A0AAV8QAB3_ENSVE</name>
<evidence type="ECO:0000256" key="3">
    <source>
        <dbReference type="ARBA" id="ARBA00023015"/>
    </source>
</evidence>
<evidence type="ECO:0000256" key="7">
    <source>
        <dbReference type="SAM" id="MobiDB-lite"/>
    </source>
</evidence>
<evidence type="ECO:0000256" key="6">
    <source>
        <dbReference type="RuleBase" id="RU367028"/>
    </source>
</evidence>
<accession>A0AAV8QAB3</accession>
<dbReference type="AlphaFoldDB" id="A0AAV8QAB3"/>
<dbReference type="PANTHER" id="PTHR33057">
    <property type="entry name" value="TRANSCRIPTION REPRESSOR OFP7-RELATED"/>
    <property type="match status" value="1"/>
</dbReference>
<keyword evidence="3 6" id="KW-0805">Transcription regulation</keyword>
<feature type="compositionally biased region" description="Basic residues" evidence="7">
    <location>
        <begin position="25"/>
        <end position="40"/>
    </location>
</feature>
<feature type="region of interest" description="Disordered" evidence="7">
    <location>
        <begin position="25"/>
        <end position="46"/>
    </location>
</feature>
<dbReference type="EMBL" id="JAQQAF010000007">
    <property type="protein sequence ID" value="KAJ8471265.1"/>
    <property type="molecule type" value="Genomic_DNA"/>
</dbReference>
<keyword evidence="10" id="KW-1185">Reference proteome</keyword>
<evidence type="ECO:0000313" key="9">
    <source>
        <dbReference type="EMBL" id="KAJ8471265.1"/>
    </source>
</evidence>